<dbReference type="GO" id="GO:0005525">
    <property type="term" value="F:GTP binding"/>
    <property type="evidence" value="ECO:0007669"/>
    <property type="project" value="UniProtKB-UniRule"/>
</dbReference>
<dbReference type="EC" id="2.7.7.77" evidence="8"/>
<dbReference type="Pfam" id="PF12804">
    <property type="entry name" value="NTP_transf_3"/>
    <property type="match status" value="1"/>
</dbReference>
<dbReference type="GO" id="GO:1902758">
    <property type="term" value="P:bis(molybdopterin guanine dinucleotide)molybdenum biosynthetic process"/>
    <property type="evidence" value="ECO:0007669"/>
    <property type="project" value="TreeGrafter"/>
</dbReference>
<sequence>MRQGNHAGDFKGVARLPRMPLICRMTKFAGLILAGGRSSRMGGTPKALVDLAGATLLQRAVDALAPQVGDLAVSLPPGLDAPDLALAVVRDEASTFEGPLAGVAAGLARASALSPRPTHLLTVPVDLPFLPGELAERLAAGIDGPDTIVFAAGPGGRAPLCALWPLSAAPRLSAFLAGAGRRVGAFLAGERTGSVVFAPVGIGGRTVDPFFNINTPADLAEAAGLIGAGRPWSSRRAESGPAQ</sequence>
<dbReference type="InterPro" id="IPR029044">
    <property type="entry name" value="Nucleotide-diphossugar_trans"/>
</dbReference>
<keyword evidence="5 8" id="KW-0460">Magnesium</keyword>
<keyword evidence="10" id="KW-0548">Nucleotidyltransferase</keyword>
<evidence type="ECO:0000256" key="7">
    <source>
        <dbReference type="ARBA" id="ARBA00023150"/>
    </source>
</evidence>
<feature type="binding site" evidence="8">
    <location>
        <position position="126"/>
    </location>
    <ligand>
        <name>Mg(2+)</name>
        <dbReference type="ChEBI" id="CHEBI:18420"/>
    </ligand>
</feature>
<evidence type="ECO:0000259" key="9">
    <source>
        <dbReference type="Pfam" id="PF12804"/>
    </source>
</evidence>
<dbReference type="InterPro" id="IPR025877">
    <property type="entry name" value="MobA-like_NTP_Trfase"/>
</dbReference>
<dbReference type="InterPro" id="IPR013482">
    <property type="entry name" value="Molybde_CF_guanTrfase"/>
</dbReference>
<dbReference type="HAMAP" id="MF_00316">
    <property type="entry name" value="MobA"/>
    <property type="match status" value="1"/>
</dbReference>
<reference evidence="10" key="1">
    <citation type="submission" date="2016-08" db="EMBL/GenBank/DDBJ databases">
        <authorList>
            <person name="Seilhamer J.J."/>
        </authorList>
    </citation>
    <scope>NUCLEOTIDE SEQUENCE</scope>
    <source>
        <strain evidence="10">86</strain>
    </source>
</reference>
<dbReference type="GO" id="GO:0046872">
    <property type="term" value="F:metal ion binding"/>
    <property type="evidence" value="ECO:0007669"/>
    <property type="project" value="UniProtKB-KW"/>
</dbReference>
<comment type="subcellular location">
    <subcellularLocation>
        <location evidence="8">Cytoplasm</location>
    </subcellularLocation>
</comment>
<comment type="similarity">
    <text evidence="8">Belongs to the MobA family.</text>
</comment>
<name>A0A212LD85_9HYPH</name>
<proteinExistence type="inferred from homology"/>
<dbReference type="GO" id="GO:0005737">
    <property type="term" value="C:cytoplasm"/>
    <property type="evidence" value="ECO:0007669"/>
    <property type="project" value="UniProtKB-SubCell"/>
</dbReference>
<comment type="domain">
    <text evidence="8">The N-terminal domain determines nucleotide recognition and specific binding, while the C-terminal domain determines the specific binding to the target protein.</text>
</comment>
<dbReference type="PANTHER" id="PTHR19136:SF81">
    <property type="entry name" value="MOLYBDENUM COFACTOR GUANYLYLTRANSFERASE"/>
    <property type="match status" value="1"/>
</dbReference>
<comment type="caution">
    <text evidence="8">Lacks conserved residue(s) required for the propagation of feature annotation.</text>
</comment>
<keyword evidence="2 8" id="KW-0808">Transferase</keyword>
<dbReference type="CDD" id="cd02503">
    <property type="entry name" value="MobA"/>
    <property type="match status" value="1"/>
</dbReference>
<comment type="catalytic activity">
    <reaction evidence="8">
        <text>Mo-molybdopterin + GTP + H(+) = Mo-molybdopterin guanine dinucleotide + diphosphate</text>
        <dbReference type="Rhea" id="RHEA:34243"/>
        <dbReference type="ChEBI" id="CHEBI:15378"/>
        <dbReference type="ChEBI" id="CHEBI:33019"/>
        <dbReference type="ChEBI" id="CHEBI:37565"/>
        <dbReference type="ChEBI" id="CHEBI:71302"/>
        <dbReference type="ChEBI" id="CHEBI:71310"/>
        <dbReference type="EC" id="2.7.7.77"/>
    </reaction>
</comment>
<dbReference type="GO" id="GO:0061603">
    <property type="term" value="F:molybdenum cofactor guanylyltransferase activity"/>
    <property type="evidence" value="ECO:0007669"/>
    <property type="project" value="UniProtKB-EC"/>
</dbReference>
<evidence type="ECO:0000256" key="4">
    <source>
        <dbReference type="ARBA" id="ARBA00022741"/>
    </source>
</evidence>
<feature type="binding site" evidence="8">
    <location>
        <position position="126"/>
    </location>
    <ligand>
        <name>GTP</name>
        <dbReference type="ChEBI" id="CHEBI:37565"/>
    </ligand>
</feature>
<organism evidence="10">
    <name type="scientific">uncultured Pleomorphomonas sp</name>
    <dbReference type="NCBI Taxonomy" id="442121"/>
    <lineage>
        <taxon>Bacteria</taxon>
        <taxon>Pseudomonadati</taxon>
        <taxon>Pseudomonadota</taxon>
        <taxon>Alphaproteobacteria</taxon>
        <taxon>Hyphomicrobiales</taxon>
        <taxon>Pleomorphomonadaceae</taxon>
        <taxon>Pleomorphomonas</taxon>
        <taxon>environmental samples</taxon>
    </lineage>
</organism>
<evidence type="ECO:0000256" key="2">
    <source>
        <dbReference type="ARBA" id="ARBA00022679"/>
    </source>
</evidence>
<comment type="function">
    <text evidence="8">Transfers a GMP moiety from GTP to Mo-molybdopterin (Mo-MPT) cofactor (Moco or molybdenum cofactor) to form Mo-molybdopterin guanine dinucleotide (Mo-MGD) cofactor.</text>
</comment>
<keyword evidence="4 8" id="KW-0547">Nucleotide-binding</keyword>
<evidence type="ECO:0000313" key="10">
    <source>
        <dbReference type="EMBL" id="SCM75495.1"/>
    </source>
</evidence>
<dbReference type="Gene3D" id="3.90.550.10">
    <property type="entry name" value="Spore Coat Polysaccharide Biosynthesis Protein SpsA, Chain A"/>
    <property type="match status" value="1"/>
</dbReference>
<dbReference type="PANTHER" id="PTHR19136">
    <property type="entry name" value="MOLYBDENUM COFACTOR GUANYLYLTRANSFERASE"/>
    <property type="match status" value="1"/>
</dbReference>
<evidence type="ECO:0000256" key="5">
    <source>
        <dbReference type="ARBA" id="ARBA00022842"/>
    </source>
</evidence>
<dbReference type="NCBIfam" id="TIGR02665">
    <property type="entry name" value="molyb_mobA"/>
    <property type="match status" value="1"/>
</dbReference>
<protein>
    <recommendedName>
        <fullName evidence="8">Molybdenum cofactor guanylyltransferase</fullName>
        <shortName evidence="8">MoCo guanylyltransferase</shortName>
        <ecNumber evidence="8">2.7.7.77</ecNumber>
    </recommendedName>
    <alternativeName>
        <fullName evidence="8">GTP:molybdopterin guanylyltransferase</fullName>
    </alternativeName>
    <alternativeName>
        <fullName evidence="8">Mo-MPT guanylyltransferase</fullName>
    </alternativeName>
    <alternativeName>
        <fullName evidence="8">Molybdopterin guanylyltransferase</fullName>
    </alternativeName>
    <alternativeName>
        <fullName evidence="8">Molybdopterin-guanine dinucleotide synthase</fullName>
        <shortName evidence="8">MGD synthase</shortName>
    </alternativeName>
</protein>
<feature type="binding site" evidence="8">
    <location>
        <position position="91"/>
    </location>
    <ligand>
        <name>GTP</name>
        <dbReference type="ChEBI" id="CHEBI:37565"/>
    </ligand>
</feature>
<keyword evidence="7 8" id="KW-0501">Molybdenum cofactor biosynthesis</keyword>
<gene>
    <name evidence="8 10" type="primary">mobA</name>
    <name evidence="10" type="ORF">KL86PLE_20163</name>
</gene>
<dbReference type="SUPFAM" id="SSF53448">
    <property type="entry name" value="Nucleotide-diphospho-sugar transferases"/>
    <property type="match status" value="1"/>
</dbReference>
<feature type="binding site" evidence="8">
    <location>
        <position position="46"/>
    </location>
    <ligand>
        <name>GTP</name>
        <dbReference type="ChEBI" id="CHEBI:37565"/>
    </ligand>
</feature>
<comment type="subunit">
    <text evidence="8">Monomer.</text>
</comment>
<evidence type="ECO:0000256" key="1">
    <source>
        <dbReference type="ARBA" id="ARBA00022490"/>
    </source>
</evidence>
<keyword evidence="3 8" id="KW-0479">Metal-binding</keyword>
<keyword evidence="1 8" id="KW-0963">Cytoplasm</keyword>
<dbReference type="AlphaFoldDB" id="A0A212LD85"/>
<dbReference type="EMBL" id="FMJD01000006">
    <property type="protein sequence ID" value="SCM75495.1"/>
    <property type="molecule type" value="Genomic_DNA"/>
</dbReference>
<evidence type="ECO:0000256" key="6">
    <source>
        <dbReference type="ARBA" id="ARBA00023134"/>
    </source>
</evidence>
<evidence type="ECO:0000256" key="8">
    <source>
        <dbReference type="HAMAP-Rule" id="MF_00316"/>
    </source>
</evidence>
<comment type="cofactor">
    <cofactor evidence="8">
        <name>Mg(2+)</name>
        <dbReference type="ChEBI" id="CHEBI:18420"/>
    </cofactor>
</comment>
<feature type="binding site" evidence="8">
    <location>
        <begin position="33"/>
        <end position="35"/>
    </location>
    <ligand>
        <name>GTP</name>
        <dbReference type="ChEBI" id="CHEBI:37565"/>
    </ligand>
</feature>
<evidence type="ECO:0000256" key="3">
    <source>
        <dbReference type="ARBA" id="ARBA00022723"/>
    </source>
</evidence>
<keyword evidence="6 8" id="KW-0342">GTP-binding</keyword>
<feature type="domain" description="MobA-like NTP transferase" evidence="9">
    <location>
        <begin position="30"/>
        <end position="181"/>
    </location>
</feature>
<accession>A0A212LD85</accession>